<keyword evidence="5" id="KW-1185">Reference proteome</keyword>
<dbReference type="Proteomes" id="UP000236151">
    <property type="component" value="Unassembled WGS sequence"/>
</dbReference>
<comment type="caution">
    <text evidence="4">The sequence shown here is derived from an EMBL/GenBank/DDBJ whole genome shotgun (WGS) entry which is preliminary data.</text>
</comment>
<feature type="transmembrane region" description="Helical" evidence="2">
    <location>
        <begin position="21"/>
        <end position="42"/>
    </location>
</feature>
<evidence type="ECO:0000313" key="5">
    <source>
        <dbReference type="Proteomes" id="UP000236151"/>
    </source>
</evidence>
<dbReference type="Pfam" id="PF16472">
    <property type="entry name" value="DUF5050"/>
    <property type="match status" value="1"/>
</dbReference>
<keyword evidence="2" id="KW-1133">Transmembrane helix</keyword>
<evidence type="ECO:0000313" key="4">
    <source>
        <dbReference type="EMBL" id="PNT94673.1"/>
    </source>
</evidence>
<dbReference type="EMBL" id="NIOJ01000095">
    <property type="protein sequence ID" value="PNT94673.1"/>
    <property type="molecule type" value="Genomic_DNA"/>
</dbReference>
<reference evidence="4 5" key="1">
    <citation type="submission" date="2017-06" db="EMBL/GenBank/DDBJ databases">
        <title>Investigating the central metabolism of Clostridium thermosuccinogenes.</title>
        <authorList>
            <person name="Koendjbiharie J.G."/>
            <person name="van Kranenburg R."/>
        </authorList>
    </citation>
    <scope>NUCLEOTIDE SEQUENCE [LARGE SCALE GENOMIC DNA]</scope>
    <source>
        <strain evidence="4 5">DSM 5806</strain>
    </source>
</reference>
<evidence type="ECO:0000259" key="3">
    <source>
        <dbReference type="Pfam" id="PF16472"/>
    </source>
</evidence>
<evidence type="ECO:0000256" key="1">
    <source>
        <dbReference type="SAM" id="MobiDB-lite"/>
    </source>
</evidence>
<dbReference type="AlphaFoldDB" id="A0A2K2F6A2"/>
<evidence type="ECO:0000256" key="2">
    <source>
        <dbReference type="SAM" id="Phobius"/>
    </source>
</evidence>
<name>A0A2K2F6A2_9CLOT</name>
<feature type="region of interest" description="Disordered" evidence="1">
    <location>
        <begin position="58"/>
        <end position="99"/>
    </location>
</feature>
<organism evidence="4 5">
    <name type="scientific">Clostridium thermosuccinogenes</name>
    <dbReference type="NCBI Taxonomy" id="84032"/>
    <lineage>
        <taxon>Bacteria</taxon>
        <taxon>Bacillati</taxon>
        <taxon>Bacillota</taxon>
        <taxon>Clostridia</taxon>
        <taxon>Eubacteriales</taxon>
        <taxon>Clostridiaceae</taxon>
        <taxon>Clostridium</taxon>
    </lineage>
</organism>
<feature type="compositionally biased region" description="Polar residues" evidence="1">
    <location>
        <begin position="74"/>
        <end position="99"/>
    </location>
</feature>
<feature type="domain" description="Prolow-density lipoprotein receptor-related protein 1-like beta-propeller" evidence="3">
    <location>
        <begin position="142"/>
        <end position="357"/>
    </location>
</feature>
<dbReference type="InterPro" id="IPR032485">
    <property type="entry name" value="LRP1-like_beta_prop"/>
</dbReference>
<sequence length="391" mass="44400">MSIYIRKCFYAVAKRLLKLKKGVIAIIKKFIYIILLFAIMLLSGCTDREKSAAIPDNSKFESTDVSDTSKLENTEASNNSKSEGTNVSDNSSQSSEKNNIFTLSDDRETIKKYSSTGELIQTYTATGVYMISHVIADYSNNIVYYTGHDPDSEPDKNIFTLFMMDVSSEQKEPVALVNGIEARIYMQGSNLYYWVNGDGIYKYDTKTGNTKRIAPITKNIYDYIINENFLYYSIDSYEKRELSGLYSYRLADNTNEKLVSWDGVGIIGLIEDGCIYSFYDNGQKLLYHYDRTTGKSTLISPKATFCVTYEDKILYVNPDDNYHIYQMDSNGNNSISIIPKHGSDLQISNGWLYIVGSGYSDYRNYFRYNLETGVIETLPESFSGKIIGSNE</sequence>
<gene>
    <name evidence="4" type="ORF">CDQ84_18530</name>
</gene>
<keyword evidence="2" id="KW-0812">Transmembrane</keyword>
<dbReference type="SUPFAM" id="SSF82171">
    <property type="entry name" value="DPP6 N-terminal domain-like"/>
    <property type="match status" value="1"/>
</dbReference>
<accession>A0A2K2F6A2</accession>
<protein>
    <recommendedName>
        <fullName evidence="3">Prolow-density lipoprotein receptor-related protein 1-like beta-propeller domain-containing protein</fullName>
    </recommendedName>
</protein>
<proteinExistence type="predicted"/>
<keyword evidence="2" id="KW-0472">Membrane</keyword>
<feature type="compositionally biased region" description="Basic and acidic residues" evidence="1">
    <location>
        <begin position="58"/>
        <end position="73"/>
    </location>
</feature>